<evidence type="ECO:0000313" key="3">
    <source>
        <dbReference type="Proteomes" id="UP000596661"/>
    </source>
</evidence>
<dbReference type="EnsemblPlants" id="evm.model.05.994">
    <property type="protein sequence ID" value="cds.evm.model.05.994"/>
    <property type="gene ID" value="evm.TU.05.994"/>
</dbReference>
<dbReference type="Proteomes" id="UP000596661">
    <property type="component" value="Chromosome 5"/>
</dbReference>
<name>A0A803PSP8_CANSA</name>
<evidence type="ECO:0000313" key="2">
    <source>
        <dbReference type="EnsemblPlants" id="cds.evm.model.05.994"/>
    </source>
</evidence>
<sequence length="194" mass="20708">MARTRSGLPPVSALTFGSLASDPPRRATPNPIRETVQEPVHIANVICAGSSPIAGTSTIPDHVVATVEPSDLPPIISEQAPAPLSVAPPVRLAPPTVSSTMNAGDVSLGNLGHCPDRTIPPSSVTFRAPSRNLAAHHRHTSTISMSHSESHDRLANEHNPHFISSGDHPDLILITLPLSDHNFQQWRRDFNLAL</sequence>
<reference evidence="2" key="1">
    <citation type="submission" date="2018-11" db="EMBL/GenBank/DDBJ databases">
        <authorList>
            <person name="Grassa J C."/>
        </authorList>
    </citation>
    <scope>NUCLEOTIDE SEQUENCE [LARGE SCALE GENOMIC DNA]</scope>
</reference>
<organism evidence="2 3">
    <name type="scientific">Cannabis sativa</name>
    <name type="common">Hemp</name>
    <name type="synonym">Marijuana</name>
    <dbReference type="NCBI Taxonomy" id="3483"/>
    <lineage>
        <taxon>Eukaryota</taxon>
        <taxon>Viridiplantae</taxon>
        <taxon>Streptophyta</taxon>
        <taxon>Embryophyta</taxon>
        <taxon>Tracheophyta</taxon>
        <taxon>Spermatophyta</taxon>
        <taxon>Magnoliopsida</taxon>
        <taxon>eudicotyledons</taxon>
        <taxon>Gunneridae</taxon>
        <taxon>Pentapetalae</taxon>
        <taxon>rosids</taxon>
        <taxon>fabids</taxon>
        <taxon>Rosales</taxon>
        <taxon>Cannabaceae</taxon>
        <taxon>Cannabis</taxon>
    </lineage>
</organism>
<keyword evidence="3" id="KW-1185">Reference proteome</keyword>
<proteinExistence type="predicted"/>
<reference evidence="2" key="2">
    <citation type="submission" date="2021-03" db="UniProtKB">
        <authorList>
            <consortium name="EnsemblPlants"/>
        </authorList>
    </citation>
    <scope>IDENTIFICATION</scope>
</reference>
<evidence type="ECO:0008006" key="4">
    <source>
        <dbReference type="Google" id="ProtNLM"/>
    </source>
</evidence>
<accession>A0A803PSP8</accession>
<dbReference type="AlphaFoldDB" id="A0A803PSP8"/>
<dbReference type="Gramene" id="evm.model.05.994">
    <property type="protein sequence ID" value="cds.evm.model.05.994"/>
    <property type="gene ID" value="evm.TU.05.994"/>
</dbReference>
<feature type="region of interest" description="Disordered" evidence="1">
    <location>
        <begin position="1"/>
        <end position="32"/>
    </location>
</feature>
<evidence type="ECO:0000256" key="1">
    <source>
        <dbReference type="SAM" id="MobiDB-lite"/>
    </source>
</evidence>
<protein>
    <recommendedName>
        <fullName evidence="4">Retrotransposon Copia-like N-terminal domain-containing protein</fullName>
    </recommendedName>
</protein>
<dbReference type="EMBL" id="UZAU01000484">
    <property type="status" value="NOT_ANNOTATED_CDS"/>
    <property type="molecule type" value="Genomic_DNA"/>
</dbReference>